<proteinExistence type="predicted"/>
<evidence type="ECO:0000259" key="2">
    <source>
        <dbReference type="Pfam" id="PF02579"/>
    </source>
</evidence>
<accession>A0A7W0HM87</accession>
<dbReference type="Proteomes" id="UP000525298">
    <property type="component" value="Unassembled WGS sequence"/>
</dbReference>
<evidence type="ECO:0000256" key="1">
    <source>
        <dbReference type="SAM" id="MobiDB-lite"/>
    </source>
</evidence>
<dbReference type="AlphaFoldDB" id="A0A7W0HM87"/>
<name>A0A7W0HM87_9BACT</name>
<organism evidence="3 4">
    <name type="scientific">Desulfosalsimonas propionicica</name>
    <dbReference type="NCBI Taxonomy" id="332175"/>
    <lineage>
        <taxon>Bacteria</taxon>
        <taxon>Pseudomonadati</taxon>
        <taxon>Thermodesulfobacteriota</taxon>
        <taxon>Desulfobacteria</taxon>
        <taxon>Desulfobacterales</taxon>
        <taxon>Desulfosalsimonadaceae</taxon>
        <taxon>Desulfosalsimonas</taxon>
    </lineage>
</organism>
<dbReference type="InterPro" id="IPR036105">
    <property type="entry name" value="DiNase_FeMo-co_biosyn_sf"/>
</dbReference>
<dbReference type="Pfam" id="PF02579">
    <property type="entry name" value="Nitro_FeMo-Co"/>
    <property type="match status" value="1"/>
</dbReference>
<keyword evidence="4" id="KW-1185">Reference proteome</keyword>
<feature type="domain" description="Dinitrogenase iron-molybdenum cofactor biosynthesis" evidence="2">
    <location>
        <begin position="14"/>
        <end position="102"/>
    </location>
</feature>
<evidence type="ECO:0000313" key="3">
    <source>
        <dbReference type="EMBL" id="MBA2883144.1"/>
    </source>
</evidence>
<dbReference type="InterPro" id="IPR003731">
    <property type="entry name" value="Di-Nase_FeMo-co_biosynth"/>
</dbReference>
<dbReference type="InterPro" id="IPR033913">
    <property type="entry name" value="MTH1175_dom"/>
</dbReference>
<dbReference type="CDD" id="cd00851">
    <property type="entry name" value="MTH1175"/>
    <property type="match status" value="1"/>
</dbReference>
<dbReference type="SUPFAM" id="SSF53146">
    <property type="entry name" value="Nitrogenase accessory factor-like"/>
    <property type="match status" value="1"/>
</dbReference>
<feature type="region of interest" description="Disordered" evidence="1">
    <location>
        <begin position="109"/>
        <end position="182"/>
    </location>
</feature>
<dbReference type="RefSeq" id="WP_181552758.1">
    <property type="nucleotide sequence ID" value="NZ_JACDUS010000017.1"/>
</dbReference>
<protein>
    <submittedName>
        <fullName evidence="3">Putative Fe-Mo cluster-binding NifX family protein</fullName>
    </submittedName>
</protein>
<dbReference type="EMBL" id="JACDUS010000017">
    <property type="protein sequence ID" value="MBA2883144.1"/>
    <property type="molecule type" value="Genomic_DNA"/>
</dbReference>
<reference evidence="3 4" key="1">
    <citation type="submission" date="2020-07" db="EMBL/GenBank/DDBJ databases">
        <title>Genomic Encyclopedia of Type Strains, Phase IV (KMG-IV): sequencing the most valuable type-strain genomes for metagenomic binning, comparative biology and taxonomic classification.</title>
        <authorList>
            <person name="Goeker M."/>
        </authorList>
    </citation>
    <scope>NUCLEOTIDE SEQUENCE [LARGE SCALE GENOMIC DNA]</scope>
    <source>
        <strain evidence="3 4">DSM 17721</strain>
    </source>
</reference>
<feature type="compositionally biased region" description="Gly residues" evidence="1">
    <location>
        <begin position="117"/>
        <end position="182"/>
    </location>
</feature>
<dbReference type="Gene3D" id="3.30.420.130">
    <property type="entry name" value="Dinitrogenase iron-molybdenum cofactor biosynthesis domain"/>
    <property type="match status" value="1"/>
</dbReference>
<gene>
    <name evidence="3" type="ORF">HNR65_003505</name>
</gene>
<evidence type="ECO:0000313" key="4">
    <source>
        <dbReference type="Proteomes" id="UP000525298"/>
    </source>
</evidence>
<dbReference type="PANTHER" id="PTHR42983">
    <property type="entry name" value="DINITROGENASE IRON-MOLYBDENUM COFACTOR PROTEIN-RELATED"/>
    <property type="match status" value="1"/>
</dbReference>
<dbReference type="PANTHER" id="PTHR42983:SF1">
    <property type="entry name" value="IRON-MOLYBDENUM PROTEIN"/>
    <property type="match status" value="1"/>
</dbReference>
<sequence length="182" mass="17707">MKIAVSSKGQSLQDGLDPSFGRCPGFVVFDTDTQNTSFLDNSRQQDLAQGAGIQAAQMVSNAGVDVLISGKIGPKAMEALSQSRMQIFSSSAATVHEAIEAWHRNALSPVSTATSQPGGGQGLGGGGGGRGQGPAQGGQGKGGGGRGRGPGQGGQGMGGGAKGKGPGQGGRGKGGGGKGGMR</sequence>
<comment type="caution">
    <text evidence="3">The sequence shown here is derived from an EMBL/GenBank/DDBJ whole genome shotgun (WGS) entry which is preliminary data.</text>
</comment>